<evidence type="ECO:0000256" key="1">
    <source>
        <dbReference type="ARBA" id="ARBA00005854"/>
    </source>
</evidence>
<dbReference type="RefSeq" id="WP_091688926.1">
    <property type="nucleotide sequence ID" value="NZ_BAABFM010000068.1"/>
</dbReference>
<dbReference type="CDD" id="cd12162">
    <property type="entry name" value="2-Hacid_dh_4"/>
    <property type="match status" value="1"/>
</dbReference>
<dbReference type="Proteomes" id="UP000198806">
    <property type="component" value="Unassembled WGS sequence"/>
</dbReference>
<dbReference type="PROSITE" id="PS00671">
    <property type="entry name" value="D_2_HYDROXYACID_DH_3"/>
    <property type="match status" value="1"/>
</dbReference>
<keyword evidence="2 4" id="KW-0560">Oxidoreductase</keyword>
<proteinExistence type="inferred from homology"/>
<evidence type="ECO:0000313" key="8">
    <source>
        <dbReference type="Proteomes" id="UP000198806"/>
    </source>
</evidence>
<keyword evidence="3" id="KW-0520">NAD</keyword>
<name>A0A1I5IU61_9FIRM</name>
<dbReference type="OrthoDB" id="9805416at2"/>
<dbReference type="InterPro" id="IPR006140">
    <property type="entry name" value="D-isomer_DH_NAD-bd"/>
</dbReference>
<dbReference type="PANTHER" id="PTHR43761:SF1">
    <property type="entry name" value="D-ISOMER SPECIFIC 2-HYDROXYACID DEHYDROGENASE CATALYTIC DOMAIN-CONTAINING PROTEIN-RELATED"/>
    <property type="match status" value="1"/>
</dbReference>
<evidence type="ECO:0000259" key="5">
    <source>
        <dbReference type="Pfam" id="PF00389"/>
    </source>
</evidence>
<keyword evidence="8" id="KW-1185">Reference proteome</keyword>
<evidence type="ECO:0000256" key="4">
    <source>
        <dbReference type="RuleBase" id="RU003719"/>
    </source>
</evidence>
<reference evidence="7 8" key="1">
    <citation type="submission" date="2016-10" db="EMBL/GenBank/DDBJ databases">
        <authorList>
            <person name="de Groot N.N."/>
        </authorList>
    </citation>
    <scope>NUCLEOTIDE SEQUENCE [LARGE SCALE GENOMIC DNA]</scope>
    <source>
        <strain evidence="7 8">DSM 1283</strain>
    </source>
</reference>
<evidence type="ECO:0000313" key="7">
    <source>
        <dbReference type="EMBL" id="SFO64104.1"/>
    </source>
</evidence>
<dbReference type="STRING" id="1527.SAMN04489757_15320"/>
<comment type="similarity">
    <text evidence="1 4">Belongs to the D-isomer specific 2-hydroxyacid dehydrogenase family.</text>
</comment>
<dbReference type="InterPro" id="IPR036291">
    <property type="entry name" value="NAD(P)-bd_dom_sf"/>
</dbReference>
<dbReference type="EMBL" id="FOWD01000053">
    <property type="protein sequence ID" value="SFO64104.1"/>
    <property type="molecule type" value="Genomic_DNA"/>
</dbReference>
<feature type="domain" description="D-isomer specific 2-hydroxyacid dehydrogenase catalytic" evidence="5">
    <location>
        <begin position="11"/>
        <end position="317"/>
    </location>
</feature>
<dbReference type="Gene3D" id="3.40.50.720">
    <property type="entry name" value="NAD(P)-binding Rossmann-like Domain"/>
    <property type="match status" value="2"/>
</dbReference>
<dbReference type="PROSITE" id="PS00670">
    <property type="entry name" value="D_2_HYDROXYACID_DH_2"/>
    <property type="match status" value="1"/>
</dbReference>
<evidence type="ECO:0000259" key="6">
    <source>
        <dbReference type="Pfam" id="PF02826"/>
    </source>
</evidence>
<dbReference type="Pfam" id="PF00389">
    <property type="entry name" value="2-Hacid_dh"/>
    <property type="match status" value="1"/>
</dbReference>
<dbReference type="AlphaFoldDB" id="A0A1I5IU61"/>
<dbReference type="InterPro" id="IPR029753">
    <property type="entry name" value="D-isomer_DH_CS"/>
</dbReference>
<dbReference type="GO" id="GO:0016616">
    <property type="term" value="F:oxidoreductase activity, acting on the CH-OH group of donors, NAD or NADP as acceptor"/>
    <property type="evidence" value="ECO:0007669"/>
    <property type="project" value="InterPro"/>
</dbReference>
<accession>A0A1I5IU61</accession>
<organism evidence="7 8">
    <name type="scientific">Anaerocolumna aminovalerica</name>
    <dbReference type="NCBI Taxonomy" id="1527"/>
    <lineage>
        <taxon>Bacteria</taxon>
        <taxon>Bacillati</taxon>
        <taxon>Bacillota</taxon>
        <taxon>Clostridia</taxon>
        <taxon>Lachnospirales</taxon>
        <taxon>Lachnospiraceae</taxon>
        <taxon>Anaerocolumna</taxon>
    </lineage>
</organism>
<dbReference type="Pfam" id="PF02826">
    <property type="entry name" value="2-Hacid_dh_C"/>
    <property type="match status" value="1"/>
</dbReference>
<dbReference type="InterPro" id="IPR050418">
    <property type="entry name" value="D-iso_2-hydroxyacid_DH_PdxB"/>
</dbReference>
<dbReference type="PANTHER" id="PTHR43761">
    <property type="entry name" value="D-ISOMER SPECIFIC 2-HYDROXYACID DEHYDROGENASE FAMILY PROTEIN (AFU_ORTHOLOGUE AFUA_1G13630)"/>
    <property type="match status" value="1"/>
</dbReference>
<dbReference type="NCBIfam" id="NF006263">
    <property type="entry name" value="PRK08410.1"/>
    <property type="match status" value="1"/>
</dbReference>
<feature type="domain" description="D-isomer specific 2-hydroxyacid dehydrogenase NAD-binding" evidence="6">
    <location>
        <begin position="106"/>
        <end position="287"/>
    </location>
</feature>
<gene>
    <name evidence="7" type="ORF">SAMN04489757_15320</name>
</gene>
<dbReference type="SUPFAM" id="SSF51735">
    <property type="entry name" value="NAD(P)-binding Rossmann-fold domains"/>
    <property type="match status" value="1"/>
</dbReference>
<sequence>MKIVFMETDTLGSDVDLSIFDEYGEVIKYNKSNPEENAGRIKDADIIIVNKIAVNEALLSKAKNVKLVCLTATGTNNVDFQYTNGHQITVTNVKSYSTKSVIQHTFALLFYIYEKLNFYDQFVKTGEYSRRDIFSCFDYKFNELDGKTWGIIGLGEIGRGVAEVAKAFGCNVIYYSTSGNNSNQTYTRVDFDTLLSTADIISIHAPLNSTTQNLMNKEAFVKMKDSAVLLNLGRGPIINEEELANALENGEIAGAGLDVISIEPMLPNNPLLRIQDSNKLIITPHIAWATVEARTRCVKEVYENIKAFFHGEERNVVRN</sequence>
<dbReference type="GO" id="GO:0051287">
    <property type="term" value="F:NAD binding"/>
    <property type="evidence" value="ECO:0007669"/>
    <property type="project" value="InterPro"/>
</dbReference>
<dbReference type="InterPro" id="IPR006139">
    <property type="entry name" value="D-isomer_2_OHA_DH_cat_dom"/>
</dbReference>
<dbReference type="SUPFAM" id="SSF52283">
    <property type="entry name" value="Formate/glycerate dehydrogenase catalytic domain-like"/>
    <property type="match status" value="1"/>
</dbReference>
<evidence type="ECO:0000256" key="3">
    <source>
        <dbReference type="ARBA" id="ARBA00023027"/>
    </source>
</evidence>
<protein>
    <submittedName>
        <fullName evidence="7">Glycerate dehydrogenase</fullName>
    </submittedName>
</protein>
<evidence type="ECO:0000256" key="2">
    <source>
        <dbReference type="ARBA" id="ARBA00023002"/>
    </source>
</evidence>